<comment type="catalytic activity">
    <reaction evidence="14">
        <text>L-seryl-[protein] + ATP = O-phospho-L-seryl-[protein] + ADP + H(+)</text>
        <dbReference type="Rhea" id="RHEA:17989"/>
        <dbReference type="Rhea" id="RHEA-COMP:9863"/>
        <dbReference type="Rhea" id="RHEA-COMP:11604"/>
        <dbReference type="ChEBI" id="CHEBI:15378"/>
        <dbReference type="ChEBI" id="CHEBI:29999"/>
        <dbReference type="ChEBI" id="CHEBI:30616"/>
        <dbReference type="ChEBI" id="CHEBI:83421"/>
        <dbReference type="ChEBI" id="CHEBI:456216"/>
        <dbReference type="EC" id="2.7.11.1"/>
    </reaction>
</comment>
<evidence type="ECO:0000256" key="15">
    <source>
        <dbReference type="PROSITE-ProRule" id="PRU10141"/>
    </source>
</evidence>
<dbReference type="Proteomes" id="UP000785679">
    <property type="component" value="Unassembled WGS sequence"/>
</dbReference>
<evidence type="ECO:0000256" key="6">
    <source>
        <dbReference type="ARBA" id="ARBA00022723"/>
    </source>
</evidence>
<feature type="domain" description="Protein kinase" evidence="16">
    <location>
        <begin position="34"/>
        <end position="297"/>
    </location>
</feature>
<dbReference type="PROSITE" id="PS50011">
    <property type="entry name" value="PROTEIN_KINASE_DOM"/>
    <property type="match status" value="1"/>
</dbReference>
<keyword evidence="10" id="KW-0106">Calcium</keyword>
<name>A0A8J8NRM1_HALGN</name>
<dbReference type="InterPro" id="IPR011009">
    <property type="entry name" value="Kinase-like_dom_sf"/>
</dbReference>
<keyword evidence="4" id="KW-0723">Serine/threonine-protein kinase</keyword>
<evidence type="ECO:0000256" key="14">
    <source>
        <dbReference type="ARBA" id="ARBA00048679"/>
    </source>
</evidence>
<feature type="domain" description="EF-hand" evidence="17">
    <location>
        <begin position="384"/>
        <end position="419"/>
    </location>
</feature>
<dbReference type="FunFam" id="1.10.510.10:FF:000571">
    <property type="entry name" value="Maternal embryonic leucine zipper kinase"/>
    <property type="match status" value="1"/>
</dbReference>
<dbReference type="SUPFAM" id="SSF56112">
    <property type="entry name" value="Protein kinase-like (PK-like)"/>
    <property type="match status" value="1"/>
</dbReference>
<organism evidence="18 19">
    <name type="scientific">Halteria grandinella</name>
    <dbReference type="NCBI Taxonomy" id="5974"/>
    <lineage>
        <taxon>Eukaryota</taxon>
        <taxon>Sar</taxon>
        <taxon>Alveolata</taxon>
        <taxon>Ciliophora</taxon>
        <taxon>Intramacronucleata</taxon>
        <taxon>Spirotrichea</taxon>
        <taxon>Stichotrichia</taxon>
        <taxon>Sporadotrichida</taxon>
        <taxon>Halteriidae</taxon>
        <taxon>Halteria</taxon>
    </lineage>
</organism>
<dbReference type="Pfam" id="PF13499">
    <property type="entry name" value="EF-hand_7"/>
    <property type="match status" value="2"/>
</dbReference>
<keyword evidence="19" id="KW-1185">Reference proteome</keyword>
<comment type="caution">
    <text evidence="18">The sequence shown here is derived from an EMBL/GenBank/DDBJ whole genome shotgun (WGS) entry which is preliminary data.</text>
</comment>
<dbReference type="PROSITE" id="PS00018">
    <property type="entry name" value="EF_HAND_1"/>
    <property type="match status" value="4"/>
</dbReference>
<dbReference type="PROSITE" id="PS50222">
    <property type="entry name" value="EF_HAND_2"/>
    <property type="match status" value="4"/>
</dbReference>
<dbReference type="FunFam" id="1.10.238.10:FF:000001">
    <property type="entry name" value="Calmodulin 1"/>
    <property type="match status" value="1"/>
</dbReference>
<evidence type="ECO:0000259" key="16">
    <source>
        <dbReference type="PROSITE" id="PS50011"/>
    </source>
</evidence>
<evidence type="ECO:0000256" key="2">
    <source>
        <dbReference type="ARBA" id="ARBA00011245"/>
    </source>
</evidence>
<evidence type="ECO:0000259" key="17">
    <source>
        <dbReference type="PROSITE" id="PS50222"/>
    </source>
</evidence>
<reference evidence="18" key="1">
    <citation type="submission" date="2019-06" db="EMBL/GenBank/DDBJ databases">
        <authorList>
            <person name="Zheng W."/>
        </authorList>
    </citation>
    <scope>NUCLEOTIDE SEQUENCE</scope>
    <source>
        <strain evidence="18">QDHG01</strain>
    </source>
</reference>
<dbReference type="GO" id="GO:0005509">
    <property type="term" value="F:calcium ion binding"/>
    <property type="evidence" value="ECO:0007669"/>
    <property type="project" value="InterPro"/>
</dbReference>
<dbReference type="GO" id="GO:0004674">
    <property type="term" value="F:protein serine/threonine kinase activity"/>
    <property type="evidence" value="ECO:0007669"/>
    <property type="project" value="UniProtKB-KW"/>
</dbReference>
<dbReference type="InterPro" id="IPR008271">
    <property type="entry name" value="Ser/Thr_kinase_AS"/>
</dbReference>
<dbReference type="SMART" id="SM00220">
    <property type="entry name" value="S_TKc"/>
    <property type="match status" value="1"/>
</dbReference>
<evidence type="ECO:0000256" key="10">
    <source>
        <dbReference type="ARBA" id="ARBA00022837"/>
    </source>
</evidence>
<evidence type="ECO:0000256" key="5">
    <source>
        <dbReference type="ARBA" id="ARBA00022679"/>
    </source>
</evidence>
<dbReference type="Gene3D" id="3.30.200.20">
    <property type="entry name" value="Phosphorylase Kinase, domain 1"/>
    <property type="match status" value="1"/>
</dbReference>
<evidence type="ECO:0000256" key="11">
    <source>
        <dbReference type="ARBA" id="ARBA00022840"/>
    </source>
</evidence>
<feature type="domain" description="EF-hand" evidence="17">
    <location>
        <begin position="456"/>
        <end position="491"/>
    </location>
</feature>
<dbReference type="Gene3D" id="1.10.238.10">
    <property type="entry name" value="EF-hand"/>
    <property type="match status" value="2"/>
</dbReference>
<dbReference type="SUPFAM" id="SSF47473">
    <property type="entry name" value="EF-hand"/>
    <property type="match status" value="1"/>
</dbReference>
<keyword evidence="7" id="KW-0677">Repeat</keyword>
<keyword evidence="8 15" id="KW-0547">Nucleotide-binding</keyword>
<feature type="domain" description="EF-hand" evidence="17">
    <location>
        <begin position="343"/>
        <end position="378"/>
    </location>
</feature>
<dbReference type="FunFam" id="3.30.200.20:FF:000315">
    <property type="entry name" value="Calcium-dependent protein kinase 3"/>
    <property type="match status" value="1"/>
</dbReference>
<keyword evidence="6" id="KW-0479">Metal-binding</keyword>
<gene>
    <name evidence="18" type="ORF">FGO68_gene11428</name>
</gene>
<dbReference type="InterPro" id="IPR050205">
    <property type="entry name" value="CDPK_Ser/Thr_kinases"/>
</dbReference>
<dbReference type="PROSITE" id="PS00108">
    <property type="entry name" value="PROTEIN_KINASE_ST"/>
    <property type="match status" value="1"/>
</dbReference>
<accession>A0A8J8NRM1</accession>
<evidence type="ECO:0000256" key="1">
    <source>
        <dbReference type="ARBA" id="ARBA00001946"/>
    </source>
</evidence>
<keyword evidence="9" id="KW-0418">Kinase</keyword>
<evidence type="ECO:0000313" key="18">
    <source>
        <dbReference type="EMBL" id="TNV80632.1"/>
    </source>
</evidence>
<dbReference type="GO" id="GO:0005524">
    <property type="term" value="F:ATP binding"/>
    <property type="evidence" value="ECO:0007669"/>
    <property type="project" value="UniProtKB-UniRule"/>
</dbReference>
<dbReference type="AlphaFoldDB" id="A0A8J8NRM1"/>
<sequence>MNDPTRRQEAIQRLLSFKDVKGFKKLDGDIHQHYRFFRQLGKGSFGEVLLGEHVRGRVQCAIKVIRKKGIEKHQILVNLMHNELKVLEEASHPNIMRIFELLEDAERYYIVSEYIRGGELYQRIVNLKSFTEQKAAEIVSQLVLAVNYMHQNDIMHRDIKAENILLESKDPEDLRVKITDFGFACFFKGERQNKNEVLGSPLYMAPEIIANQPYDAKVDIWSLGVVTYILLSGRPPFKGKSRAEIFESIKASGESIDFSGSWWGPISKDAKDFISKALEKDPKKRASAGELVNHQWLANIEQDQSLTKRTQLEIAESLQEFRSFSIFQSGVLSFIANTKASAYDLEQLKLSFLQMDVNKDGRLSFEEVKSGVDKLAGSNISFRYSKTGYLSLMHSIDKDRNGFVDYQEFISAAISKASLANRENLASAFRTFDRDQSGLISVEELKCVFESAESKKDAGLWVEIMREVDKNGDNMISFEEFAEVMQNKIIAQSHVSTRTQTNGGSPRVIY</sequence>
<dbReference type="Pfam" id="PF00069">
    <property type="entry name" value="Pkinase"/>
    <property type="match status" value="1"/>
</dbReference>
<dbReference type="InterPro" id="IPR000719">
    <property type="entry name" value="Prot_kinase_dom"/>
</dbReference>
<evidence type="ECO:0000256" key="13">
    <source>
        <dbReference type="ARBA" id="ARBA00047899"/>
    </source>
</evidence>
<dbReference type="InterPro" id="IPR018247">
    <property type="entry name" value="EF_Hand_1_Ca_BS"/>
</dbReference>
<dbReference type="InterPro" id="IPR017441">
    <property type="entry name" value="Protein_kinase_ATP_BS"/>
</dbReference>
<evidence type="ECO:0000256" key="3">
    <source>
        <dbReference type="ARBA" id="ARBA00012513"/>
    </source>
</evidence>
<dbReference type="SMART" id="SM00054">
    <property type="entry name" value="EFh"/>
    <property type="match status" value="4"/>
</dbReference>
<evidence type="ECO:0000256" key="4">
    <source>
        <dbReference type="ARBA" id="ARBA00022527"/>
    </source>
</evidence>
<dbReference type="PROSITE" id="PS00107">
    <property type="entry name" value="PROTEIN_KINASE_ATP"/>
    <property type="match status" value="1"/>
</dbReference>
<dbReference type="Gene3D" id="1.10.510.10">
    <property type="entry name" value="Transferase(Phosphotransferase) domain 1"/>
    <property type="match status" value="1"/>
</dbReference>
<protein>
    <recommendedName>
        <fullName evidence="3">non-specific serine/threonine protein kinase</fullName>
        <ecNumber evidence="3">2.7.11.1</ecNumber>
    </recommendedName>
</protein>
<dbReference type="PANTHER" id="PTHR24349">
    <property type="entry name" value="SERINE/THREONINE-PROTEIN KINASE"/>
    <property type="match status" value="1"/>
</dbReference>
<keyword evidence="11 15" id="KW-0067">ATP-binding</keyword>
<dbReference type="EC" id="2.7.11.1" evidence="3"/>
<evidence type="ECO:0000256" key="9">
    <source>
        <dbReference type="ARBA" id="ARBA00022777"/>
    </source>
</evidence>
<dbReference type="InterPro" id="IPR011992">
    <property type="entry name" value="EF-hand-dom_pair"/>
</dbReference>
<evidence type="ECO:0000256" key="8">
    <source>
        <dbReference type="ARBA" id="ARBA00022741"/>
    </source>
</evidence>
<comment type="catalytic activity">
    <reaction evidence="13">
        <text>L-threonyl-[protein] + ATP = O-phospho-L-threonyl-[protein] + ADP + H(+)</text>
        <dbReference type="Rhea" id="RHEA:46608"/>
        <dbReference type="Rhea" id="RHEA-COMP:11060"/>
        <dbReference type="Rhea" id="RHEA-COMP:11605"/>
        <dbReference type="ChEBI" id="CHEBI:15378"/>
        <dbReference type="ChEBI" id="CHEBI:30013"/>
        <dbReference type="ChEBI" id="CHEBI:30616"/>
        <dbReference type="ChEBI" id="CHEBI:61977"/>
        <dbReference type="ChEBI" id="CHEBI:456216"/>
        <dbReference type="EC" id="2.7.11.1"/>
    </reaction>
</comment>
<feature type="binding site" evidence="15">
    <location>
        <position position="67"/>
    </location>
    <ligand>
        <name>ATP</name>
        <dbReference type="ChEBI" id="CHEBI:30616"/>
    </ligand>
</feature>
<evidence type="ECO:0000313" key="19">
    <source>
        <dbReference type="Proteomes" id="UP000785679"/>
    </source>
</evidence>
<dbReference type="OrthoDB" id="40902at2759"/>
<dbReference type="InterPro" id="IPR002048">
    <property type="entry name" value="EF_hand_dom"/>
</dbReference>
<feature type="domain" description="EF-hand" evidence="17">
    <location>
        <begin position="420"/>
        <end position="455"/>
    </location>
</feature>
<comment type="cofactor">
    <cofactor evidence="1">
        <name>Mg(2+)</name>
        <dbReference type="ChEBI" id="CHEBI:18420"/>
    </cofactor>
</comment>
<dbReference type="CDD" id="cd00051">
    <property type="entry name" value="EFh"/>
    <property type="match status" value="1"/>
</dbReference>
<proteinExistence type="inferred from homology"/>
<comment type="subunit">
    <text evidence="2">Monomer.</text>
</comment>
<dbReference type="EMBL" id="RRYP01007256">
    <property type="protein sequence ID" value="TNV80632.1"/>
    <property type="molecule type" value="Genomic_DNA"/>
</dbReference>
<comment type="similarity">
    <text evidence="12">Belongs to the protein kinase superfamily. Ser/Thr protein kinase family. CDPK subfamily.</text>
</comment>
<dbReference type="CDD" id="cd05117">
    <property type="entry name" value="STKc_CAMK"/>
    <property type="match status" value="1"/>
</dbReference>
<keyword evidence="5" id="KW-0808">Transferase</keyword>
<evidence type="ECO:0000256" key="12">
    <source>
        <dbReference type="ARBA" id="ARBA00024334"/>
    </source>
</evidence>
<evidence type="ECO:0000256" key="7">
    <source>
        <dbReference type="ARBA" id="ARBA00022737"/>
    </source>
</evidence>